<keyword evidence="2" id="KW-1185">Reference proteome</keyword>
<dbReference type="VEuPathDB" id="MicrosporidiaDB:SLOPH_1758"/>
<sequence>MSFSFDLVKNFMEKECIKPIEINTENILWSDVEHIPVSFTPLTDLEMQAYEERKINSSPYYGRKVQPKKVYKKDVDWDIDVKNTSIGYFDKKGQFIKAHKEEEKEVMWIIRDEDKNIKGPYKTRELRDMEKEGSFKNMYLRRVTDRIFIPYEKLKEIENWYSIEAKLSQLFVEEKKKEKEIVPQCIDKNLKNCIKTEKLLKKLKINMSVEELHKKIDKKSRKDSSEILKKENKMIQQDVDDLLDVFLKEIKVKVCIDVDENGFLIVGKKGNKKK</sequence>
<dbReference type="Gene3D" id="3.30.1490.40">
    <property type="match status" value="1"/>
</dbReference>
<evidence type="ECO:0000313" key="2">
    <source>
        <dbReference type="Proteomes" id="UP000014978"/>
    </source>
</evidence>
<dbReference type="AlphaFoldDB" id="S7W5Q7"/>
<dbReference type="HOGENOM" id="CLU_1016254_0_0_1"/>
<dbReference type="InParanoid" id="S7W5Q7"/>
<dbReference type="InterPro" id="IPR035445">
    <property type="entry name" value="GYF-like_dom_sf"/>
</dbReference>
<dbReference type="OMA" id="DALWDIK"/>
<name>S7W5Q7_SPRLO</name>
<organism evidence="1 2">
    <name type="scientific">Spraguea lophii (strain 42_110)</name>
    <name type="common">Microsporidian parasite</name>
    <dbReference type="NCBI Taxonomy" id="1358809"/>
    <lineage>
        <taxon>Eukaryota</taxon>
        <taxon>Fungi</taxon>
        <taxon>Fungi incertae sedis</taxon>
        <taxon>Microsporidia</taxon>
        <taxon>Spragueidae</taxon>
        <taxon>Spraguea</taxon>
    </lineage>
</organism>
<dbReference type="OrthoDB" id="2186465at2759"/>
<protein>
    <submittedName>
        <fullName evidence="1">Uncharacterized protein</fullName>
    </submittedName>
</protein>
<dbReference type="EMBL" id="ATCN01001032">
    <property type="protein sequence ID" value="EPR78120.1"/>
    <property type="molecule type" value="Genomic_DNA"/>
</dbReference>
<evidence type="ECO:0000313" key="1">
    <source>
        <dbReference type="EMBL" id="EPR78120.1"/>
    </source>
</evidence>
<gene>
    <name evidence="1" type="ORF">SLOPH_1758</name>
</gene>
<comment type="caution">
    <text evidence="1">The sequence shown here is derived from an EMBL/GenBank/DDBJ whole genome shotgun (WGS) entry which is preliminary data.</text>
</comment>
<dbReference type="Proteomes" id="UP000014978">
    <property type="component" value="Unassembled WGS sequence"/>
</dbReference>
<reference evidence="2" key="1">
    <citation type="journal article" date="2013" name="PLoS Genet.">
        <title>The genome of Spraguea lophii and the basis of host-microsporidian interactions.</title>
        <authorList>
            <person name="Campbell S.E."/>
            <person name="Williams T.A."/>
            <person name="Yousuf A."/>
            <person name="Soanes D.M."/>
            <person name="Paszkiewicz K.H."/>
            <person name="Williams B.A.P."/>
        </authorList>
    </citation>
    <scope>NUCLEOTIDE SEQUENCE [LARGE SCALE GENOMIC DNA]</scope>
    <source>
        <strain evidence="2">42_110</strain>
    </source>
</reference>
<proteinExistence type="predicted"/>
<accession>S7W5Q7</accession>